<accession>A0A822UW04</accession>
<organism evidence="1 2">
    <name type="scientific">Agrobacterium tumefaciens str. B6</name>
    <dbReference type="NCBI Taxonomy" id="1183423"/>
    <lineage>
        <taxon>Bacteria</taxon>
        <taxon>Pseudomonadati</taxon>
        <taxon>Pseudomonadota</taxon>
        <taxon>Alphaproteobacteria</taxon>
        <taxon>Hyphomicrobiales</taxon>
        <taxon>Rhizobiaceae</taxon>
        <taxon>Rhizobium/Agrobacterium group</taxon>
        <taxon>Agrobacterium</taxon>
        <taxon>Agrobacterium tumefaciens complex</taxon>
    </lineage>
</organism>
<dbReference type="EMBL" id="FCNL01000011">
    <property type="protein sequence ID" value="CVI15309.1"/>
    <property type="molecule type" value="Genomic_DNA"/>
</dbReference>
<gene>
    <name evidence="1" type="ORF">AGR4A_Cc190072</name>
</gene>
<sequence>MRSVPFEIDVGFDAETWSIDILEPAPLKLRNNRVAEAVIVVDAQIRAVALFVIADGIRDPVIKLVFIAFASVVGCEH</sequence>
<name>A0A822UW04_AGRTU</name>
<dbReference type="AlphaFoldDB" id="A0A822UW04"/>
<proteinExistence type="predicted"/>
<evidence type="ECO:0000313" key="2">
    <source>
        <dbReference type="Proteomes" id="UP000192074"/>
    </source>
</evidence>
<reference evidence="1 2" key="1">
    <citation type="submission" date="2016-01" db="EMBL/GenBank/DDBJ databases">
        <authorList>
            <person name="Regsiter A."/>
            <person name="william w."/>
        </authorList>
    </citation>
    <scope>NUCLEOTIDE SEQUENCE [LARGE SCALE GENOMIC DNA]</scope>
    <source>
        <strain evidence="1 2">B6</strain>
    </source>
</reference>
<comment type="caution">
    <text evidence="1">The sequence shown here is derived from an EMBL/GenBank/DDBJ whole genome shotgun (WGS) entry which is preliminary data.</text>
</comment>
<protein>
    <submittedName>
        <fullName evidence="1">Uncharacterized protein</fullName>
    </submittedName>
</protein>
<evidence type="ECO:0000313" key="1">
    <source>
        <dbReference type="EMBL" id="CVI15309.1"/>
    </source>
</evidence>
<dbReference type="Proteomes" id="UP000192074">
    <property type="component" value="Unassembled WGS sequence"/>
</dbReference>